<dbReference type="AlphaFoldDB" id="A0A1G2FB77"/>
<dbReference type="EMBL" id="MHMY01000013">
    <property type="protein sequence ID" value="OGZ35263.1"/>
    <property type="molecule type" value="Genomic_DNA"/>
</dbReference>
<dbReference type="Proteomes" id="UP000176974">
    <property type="component" value="Unassembled WGS sequence"/>
</dbReference>
<name>A0A1G2FB77_9BACT</name>
<evidence type="ECO:0000313" key="2">
    <source>
        <dbReference type="Proteomes" id="UP000176974"/>
    </source>
</evidence>
<accession>A0A1G2FB77</accession>
<gene>
    <name evidence="1" type="ORF">A2815_02775</name>
</gene>
<reference evidence="1 2" key="1">
    <citation type="journal article" date="2016" name="Nat. Commun.">
        <title>Thousands of microbial genomes shed light on interconnected biogeochemical processes in an aquifer system.</title>
        <authorList>
            <person name="Anantharaman K."/>
            <person name="Brown C.T."/>
            <person name="Hug L.A."/>
            <person name="Sharon I."/>
            <person name="Castelle C.J."/>
            <person name="Probst A.J."/>
            <person name="Thomas B.C."/>
            <person name="Singh A."/>
            <person name="Wilkins M.J."/>
            <person name="Karaoz U."/>
            <person name="Brodie E.L."/>
            <person name="Williams K.H."/>
            <person name="Hubbard S.S."/>
            <person name="Banfield J.F."/>
        </authorList>
    </citation>
    <scope>NUCLEOTIDE SEQUENCE [LARGE SCALE GENOMIC DNA]</scope>
</reference>
<evidence type="ECO:0000313" key="1">
    <source>
        <dbReference type="EMBL" id="OGZ35263.1"/>
    </source>
</evidence>
<organism evidence="1 2">
    <name type="scientific">Candidatus Portnoybacteria bacterium RIFCSPHIGHO2_01_FULL_40_12b</name>
    <dbReference type="NCBI Taxonomy" id="1801994"/>
    <lineage>
        <taxon>Bacteria</taxon>
        <taxon>Candidatus Portnoyibacteriota</taxon>
    </lineage>
</organism>
<proteinExistence type="predicted"/>
<sequence length="97" mass="11415">MKNTTNLIDIIKKSDLSELEKEEWSAIIKNSPKVFTESLAVVLSNFPEQLNWFNGIYQRKKDAFVVLKEDKNKGQALLEKIYQEEKDRLEELVKKEK</sequence>
<protein>
    <submittedName>
        <fullName evidence="1">Uncharacterized protein</fullName>
    </submittedName>
</protein>
<comment type="caution">
    <text evidence="1">The sequence shown here is derived from an EMBL/GenBank/DDBJ whole genome shotgun (WGS) entry which is preliminary data.</text>
</comment>